<evidence type="ECO:0000313" key="15">
    <source>
        <dbReference type="EMBL" id="MFD1182986.1"/>
    </source>
</evidence>
<dbReference type="PRINTS" id="PR00344">
    <property type="entry name" value="BCTRLSENSOR"/>
</dbReference>
<dbReference type="Gene3D" id="3.30.565.10">
    <property type="entry name" value="Histidine kinase-like ATPase, C-terminal domain"/>
    <property type="match status" value="1"/>
</dbReference>
<dbReference type="InterPro" id="IPR003660">
    <property type="entry name" value="HAMP_dom"/>
</dbReference>
<accession>A0ABW3SFJ4</accession>
<evidence type="ECO:0000259" key="13">
    <source>
        <dbReference type="PROSITE" id="PS50109"/>
    </source>
</evidence>
<keyword evidence="11 12" id="KW-0472">Membrane</keyword>
<feature type="domain" description="Histidine kinase" evidence="13">
    <location>
        <begin position="140"/>
        <end position="355"/>
    </location>
</feature>
<dbReference type="InterPro" id="IPR004358">
    <property type="entry name" value="Sig_transdc_His_kin-like_C"/>
</dbReference>
<sequence length="357" mass="40294">MRTLTAWRKIGAILLKVGQILLIYVGFGTTWTVARWATAAVYRKGEPSFSAYFIELINLIFGATLFFLIIFLVAHLFRPHQLKILNSIIDGIRRIAKGDFSVRLEGFEKLREFETIVQSINEMAGALGQMETMRQDFISNVSHEIQSPLTSIRGFARALRRPDLSPEKRNHYLEIIESESRRLSQMSDNLLKLSSLEADRVSLYTNRFRLDRQLQHVVLACEPQWLAKNIQIQLDASELEVEGAEDLLSQVWMNLLHNSIKFTPEGGEIGISLTTDADRAVVTVTDNGIGMSNPDLVHIFERFYKADKSRTRSSGGSGLGLSIVKKIVDIHEGEITVTSELGKGSSFRVAVPFRWKP</sequence>
<feature type="transmembrane region" description="Helical" evidence="12">
    <location>
        <begin position="51"/>
        <end position="77"/>
    </location>
</feature>
<dbReference type="EMBL" id="JBHTKZ010000035">
    <property type="protein sequence ID" value="MFD1182986.1"/>
    <property type="molecule type" value="Genomic_DNA"/>
</dbReference>
<keyword evidence="5" id="KW-0597">Phosphoprotein</keyword>
<evidence type="ECO:0000256" key="10">
    <source>
        <dbReference type="ARBA" id="ARBA00023012"/>
    </source>
</evidence>
<evidence type="ECO:0000256" key="7">
    <source>
        <dbReference type="ARBA" id="ARBA00022741"/>
    </source>
</evidence>
<comment type="subcellular location">
    <subcellularLocation>
        <location evidence="2">Cell membrane</location>
        <topology evidence="2">Multi-pass membrane protein</topology>
    </subcellularLocation>
</comment>
<evidence type="ECO:0000256" key="12">
    <source>
        <dbReference type="SAM" id="Phobius"/>
    </source>
</evidence>
<dbReference type="SMART" id="SM00388">
    <property type="entry name" value="HisKA"/>
    <property type="match status" value="1"/>
</dbReference>
<dbReference type="CDD" id="cd00082">
    <property type="entry name" value="HisKA"/>
    <property type="match status" value="1"/>
</dbReference>
<keyword evidence="4" id="KW-1003">Cell membrane</keyword>
<dbReference type="PANTHER" id="PTHR43711">
    <property type="entry name" value="TWO-COMPONENT HISTIDINE KINASE"/>
    <property type="match status" value="1"/>
</dbReference>
<feature type="domain" description="HAMP" evidence="14">
    <location>
        <begin position="80"/>
        <end position="132"/>
    </location>
</feature>
<dbReference type="Pfam" id="PF02518">
    <property type="entry name" value="HATPase_c"/>
    <property type="match status" value="1"/>
</dbReference>
<dbReference type="CDD" id="cd06225">
    <property type="entry name" value="HAMP"/>
    <property type="match status" value="1"/>
</dbReference>
<dbReference type="CDD" id="cd00075">
    <property type="entry name" value="HATPase"/>
    <property type="match status" value="1"/>
</dbReference>
<evidence type="ECO:0000256" key="11">
    <source>
        <dbReference type="ARBA" id="ARBA00023136"/>
    </source>
</evidence>
<keyword evidence="12" id="KW-0812">Transmembrane</keyword>
<keyword evidence="6" id="KW-0808">Transferase</keyword>
<keyword evidence="9" id="KW-0067">ATP-binding</keyword>
<evidence type="ECO:0000256" key="3">
    <source>
        <dbReference type="ARBA" id="ARBA00012438"/>
    </source>
</evidence>
<comment type="caution">
    <text evidence="15">The sequence shown here is derived from an EMBL/GenBank/DDBJ whole genome shotgun (WGS) entry which is preliminary data.</text>
</comment>
<dbReference type="PANTHER" id="PTHR43711:SF1">
    <property type="entry name" value="HISTIDINE KINASE 1"/>
    <property type="match status" value="1"/>
</dbReference>
<evidence type="ECO:0000256" key="2">
    <source>
        <dbReference type="ARBA" id="ARBA00004651"/>
    </source>
</evidence>
<dbReference type="InterPro" id="IPR005467">
    <property type="entry name" value="His_kinase_dom"/>
</dbReference>
<dbReference type="InterPro" id="IPR003661">
    <property type="entry name" value="HisK_dim/P_dom"/>
</dbReference>
<comment type="catalytic activity">
    <reaction evidence="1">
        <text>ATP + protein L-histidine = ADP + protein N-phospho-L-histidine.</text>
        <dbReference type="EC" id="2.7.13.3"/>
    </reaction>
</comment>
<dbReference type="SUPFAM" id="SSF47384">
    <property type="entry name" value="Homodimeric domain of signal transducing histidine kinase"/>
    <property type="match status" value="1"/>
</dbReference>
<keyword evidence="16" id="KW-1185">Reference proteome</keyword>
<evidence type="ECO:0000256" key="5">
    <source>
        <dbReference type="ARBA" id="ARBA00022553"/>
    </source>
</evidence>
<keyword evidence="10" id="KW-0902">Two-component regulatory system</keyword>
<evidence type="ECO:0000313" key="16">
    <source>
        <dbReference type="Proteomes" id="UP001597211"/>
    </source>
</evidence>
<dbReference type="GO" id="GO:0016301">
    <property type="term" value="F:kinase activity"/>
    <property type="evidence" value="ECO:0007669"/>
    <property type="project" value="UniProtKB-KW"/>
</dbReference>
<dbReference type="InterPro" id="IPR050736">
    <property type="entry name" value="Sensor_HK_Regulatory"/>
</dbReference>
<dbReference type="InterPro" id="IPR036097">
    <property type="entry name" value="HisK_dim/P_sf"/>
</dbReference>
<dbReference type="PROSITE" id="PS50109">
    <property type="entry name" value="HIS_KIN"/>
    <property type="match status" value="1"/>
</dbReference>
<feature type="transmembrane region" description="Helical" evidence="12">
    <location>
        <begin position="12"/>
        <end position="31"/>
    </location>
</feature>
<evidence type="ECO:0000256" key="8">
    <source>
        <dbReference type="ARBA" id="ARBA00022777"/>
    </source>
</evidence>
<dbReference type="SMART" id="SM00387">
    <property type="entry name" value="HATPase_c"/>
    <property type="match status" value="1"/>
</dbReference>
<proteinExistence type="predicted"/>
<dbReference type="InterPro" id="IPR036890">
    <property type="entry name" value="HATPase_C_sf"/>
</dbReference>
<dbReference type="SMART" id="SM00304">
    <property type="entry name" value="HAMP"/>
    <property type="match status" value="1"/>
</dbReference>
<evidence type="ECO:0000256" key="4">
    <source>
        <dbReference type="ARBA" id="ARBA00022475"/>
    </source>
</evidence>
<dbReference type="Proteomes" id="UP001597211">
    <property type="component" value="Unassembled WGS sequence"/>
</dbReference>
<dbReference type="SUPFAM" id="SSF55874">
    <property type="entry name" value="ATPase domain of HSP90 chaperone/DNA topoisomerase II/histidine kinase"/>
    <property type="match status" value="1"/>
</dbReference>
<evidence type="ECO:0000256" key="9">
    <source>
        <dbReference type="ARBA" id="ARBA00022840"/>
    </source>
</evidence>
<dbReference type="EC" id="2.7.13.3" evidence="3"/>
<name>A0ABW3SFJ4_9BACL</name>
<dbReference type="Pfam" id="PF00512">
    <property type="entry name" value="HisKA"/>
    <property type="match status" value="1"/>
</dbReference>
<evidence type="ECO:0000259" key="14">
    <source>
        <dbReference type="PROSITE" id="PS50885"/>
    </source>
</evidence>
<reference evidence="16" key="1">
    <citation type="journal article" date="2019" name="Int. J. Syst. Evol. Microbiol.">
        <title>The Global Catalogue of Microorganisms (GCM) 10K type strain sequencing project: providing services to taxonomists for standard genome sequencing and annotation.</title>
        <authorList>
            <consortium name="The Broad Institute Genomics Platform"/>
            <consortium name="The Broad Institute Genome Sequencing Center for Infectious Disease"/>
            <person name="Wu L."/>
            <person name="Ma J."/>
        </authorList>
    </citation>
    <scope>NUCLEOTIDE SEQUENCE [LARGE SCALE GENOMIC DNA]</scope>
    <source>
        <strain evidence="16">CCUG 48216</strain>
    </source>
</reference>
<keyword evidence="7" id="KW-0547">Nucleotide-binding</keyword>
<dbReference type="Pfam" id="PF00672">
    <property type="entry name" value="HAMP"/>
    <property type="match status" value="1"/>
</dbReference>
<keyword evidence="8 15" id="KW-0418">Kinase</keyword>
<organism evidence="15 16">
    <name type="scientific">Paenibacillus timonensis</name>
    <dbReference type="NCBI Taxonomy" id="225915"/>
    <lineage>
        <taxon>Bacteria</taxon>
        <taxon>Bacillati</taxon>
        <taxon>Bacillota</taxon>
        <taxon>Bacilli</taxon>
        <taxon>Bacillales</taxon>
        <taxon>Paenibacillaceae</taxon>
        <taxon>Paenibacillus</taxon>
    </lineage>
</organism>
<dbReference type="Gene3D" id="6.10.340.10">
    <property type="match status" value="1"/>
</dbReference>
<evidence type="ECO:0000256" key="1">
    <source>
        <dbReference type="ARBA" id="ARBA00000085"/>
    </source>
</evidence>
<dbReference type="PROSITE" id="PS50885">
    <property type="entry name" value="HAMP"/>
    <property type="match status" value="1"/>
</dbReference>
<dbReference type="InterPro" id="IPR003594">
    <property type="entry name" value="HATPase_dom"/>
</dbReference>
<protein>
    <recommendedName>
        <fullName evidence="3">histidine kinase</fullName>
        <ecNumber evidence="3">2.7.13.3</ecNumber>
    </recommendedName>
</protein>
<evidence type="ECO:0000256" key="6">
    <source>
        <dbReference type="ARBA" id="ARBA00022679"/>
    </source>
</evidence>
<gene>
    <name evidence="15" type="ORF">ACFQ2Z_16630</name>
</gene>
<keyword evidence="12" id="KW-1133">Transmembrane helix</keyword>
<dbReference type="Gene3D" id="1.10.287.130">
    <property type="match status" value="1"/>
</dbReference>